<comment type="caution">
    <text evidence="3">The sequence shown here is derived from an EMBL/GenBank/DDBJ whole genome shotgun (WGS) entry which is preliminary data.</text>
</comment>
<dbReference type="CDD" id="cd07432">
    <property type="entry name" value="PHP_HisPPase"/>
    <property type="match status" value="1"/>
</dbReference>
<dbReference type="PATRIC" id="fig|1705409.3.peg.1543"/>
<proteinExistence type="predicted"/>
<dbReference type="GO" id="GO:0006302">
    <property type="term" value="P:double-strand break repair"/>
    <property type="evidence" value="ECO:0007669"/>
    <property type="project" value="TreeGrafter"/>
</dbReference>
<dbReference type="SUPFAM" id="SSF89550">
    <property type="entry name" value="PHP domain-like"/>
    <property type="match status" value="1"/>
</dbReference>
<dbReference type="InterPro" id="IPR003395">
    <property type="entry name" value="RecF/RecN/SMC_N"/>
</dbReference>
<dbReference type="InterPro" id="IPR027417">
    <property type="entry name" value="P-loop_NTPase"/>
</dbReference>
<name>A0A150J054_9EURY</name>
<dbReference type="InterPro" id="IPR054787">
    <property type="entry name" value="TrlF_ATPase"/>
</dbReference>
<dbReference type="EMBL" id="LNGC01000075">
    <property type="protein sequence ID" value="KYC50324.1"/>
    <property type="molecule type" value="Genomic_DNA"/>
</dbReference>
<gene>
    <name evidence="3" type="ORF">AMQ22_01477</name>
</gene>
<keyword evidence="1" id="KW-0175">Coiled coil</keyword>
<dbReference type="InterPro" id="IPR016195">
    <property type="entry name" value="Pol/histidinol_Pase-like"/>
</dbReference>
<accession>A0A150J054</accession>
<dbReference type="GO" id="GO:0000731">
    <property type="term" value="P:DNA synthesis involved in DNA repair"/>
    <property type="evidence" value="ECO:0007669"/>
    <property type="project" value="TreeGrafter"/>
</dbReference>
<evidence type="ECO:0000256" key="1">
    <source>
        <dbReference type="SAM" id="Coils"/>
    </source>
</evidence>
<sequence length="938" mass="106102">MDKGAHFYKCDFEVHTPRDINWSGPDSITSKERNAYSETLVKACREKGIHAIAITDHHDFVFFPYIKNAAVSELDDNGDHIQKENQLIVFPGLELTLATPPCQALLILDSNFPENLLQGVLNVLGIAPSPETDSKIAQIVPIPHSVAGNFIDLYERLNSLDYVKGRFTIFPHVSDGGHKTLLRGGFYDYYKSMPCVGGYLGKLVSSLGRGDVDIVNGKNREYGFKSIALIQTSDNRKSSHEDLGKHTTWIKWAEPTAEALRQACLAKNSRISQDLPVLPPIFITSLDVSNSKFLGRIYLEFNQQYNSIIGGRGTGKSTVLEYLRWGLCDQCPDFSLEDDELPNYQDRRKKLIEKTLLPFDATVQVTFIKNGITHIVRRKANTGELLLKIGSGEFEVCSEENVRNLLPIQAYSQKQLSSVGVSSTELKRLVYSPIRQQLSEFELKFKNLQTDIRACYEKRCQSKLIHNETLRHELELKSVLEQVENLRNNLIGISDEDRTIINMHESFMVLEQLLETWSSEIDSSSESIGILLSELKTLPTPIPTSTNFPQNSEETINSISSIVNSIYDSARKQLEEIQTSFKEFRTKDPVYGKNNSKWQQLLTNHKQLYKSAKDRSSSQQVTLTQITQLEERVKDIRKLISDKKQQLIKLGDHEQSFANYKEQWISAHKERADLINSQCEFLSSLSDNNLRAILGRGKGIDSINTTLRNILSGSNIRKEKTDSICNFIALSSSPINEWQDLLTEFELLAQFDPTNNSNEVFPITQKLVSIGFTQNDLKKFAEKITKENYIDLYLVSLEDLPVFEYRTREGEYIDFSDASAGQQATSLIHVLLNQDGPTLIIDQPEDDLDNQMVSEISELICKSKTNRQIIFTSHNANIVVNGDAELVACCNYRVSGDQSNGQIEIIGAIDIPSVKDEITKIMEGGEKAFRLRKEKYGF</sequence>
<feature type="domain" description="RecF/RecN/SMC N-terminal" evidence="2">
    <location>
        <begin position="283"/>
        <end position="883"/>
    </location>
</feature>
<dbReference type="Pfam" id="PF02463">
    <property type="entry name" value="SMC_N"/>
    <property type="match status" value="1"/>
</dbReference>
<dbReference type="AlphaFoldDB" id="A0A150J054"/>
<dbReference type="PANTHER" id="PTHR32182:SF22">
    <property type="entry name" value="ATP-DEPENDENT ENDONUCLEASE, OLD FAMILY-RELATED"/>
    <property type="match status" value="1"/>
</dbReference>
<reference evidence="3 4" key="1">
    <citation type="journal article" date="2016" name="ISME J.">
        <title>Chasing the elusive Euryarchaeota class WSA2: genomes reveal a uniquely fastidious methyl-reducing methanogen.</title>
        <authorList>
            <person name="Nobu M.K."/>
            <person name="Narihiro T."/>
            <person name="Kuroda K."/>
            <person name="Mei R."/>
            <person name="Liu W.T."/>
        </authorList>
    </citation>
    <scope>NUCLEOTIDE SEQUENCE [LARGE SCALE GENOMIC DNA]</scope>
    <source>
        <strain evidence="3">U1lsi0528_Bin055</strain>
    </source>
</reference>
<dbReference type="PANTHER" id="PTHR32182">
    <property type="entry name" value="DNA REPLICATION AND REPAIR PROTEIN RECF"/>
    <property type="match status" value="1"/>
</dbReference>
<dbReference type="NCBIfam" id="NF045780">
    <property type="entry name" value="TrlF_fam_ATP"/>
    <property type="match status" value="1"/>
</dbReference>
<dbReference type="Proteomes" id="UP000075398">
    <property type="component" value="Unassembled WGS sequence"/>
</dbReference>
<dbReference type="Gene3D" id="3.20.20.140">
    <property type="entry name" value="Metal-dependent hydrolases"/>
    <property type="match status" value="1"/>
</dbReference>
<dbReference type="SUPFAM" id="SSF52540">
    <property type="entry name" value="P-loop containing nucleoside triphosphate hydrolases"/>
    <property type="match status" value="1"/>
</dbReference>
<protein>
    <recommendedName>
        <fullName evidence="2">RecF/RecN/SMC N-terminal domain-containing protein</fullName>
    </recommendedName>
</protein>
<evidence type="ECO:0000313" key="4">
    <source>
        <dbReference type="Proteomes" id="UP000075398"/>
    </source>
</evidence>
<dbReference type="Gene3D" id="3.40.50.300">
    <property type="entry name" value="P-loop containing nucleotide triphosphate hydrolases"/>
    <property type="match status" value="2"/>
</dbReference>
<feature type="coiled-coil region" evidence="1">
    <location>
        <begin position="469"/>
        <end position="496"/>
    </location>
</feature>
<organism evidence="3 4">
    <name type="scientific">Candidatus Methanofastidiosum methylothiophilum</name>
    <dbReference type="NCBI Taxonomy" id="1705564"/>
    <lineage>
        <taxon>Archaea</taxon>
        <taxon>Methanobacteriati</taxon>
        <taxon>Methanobacteriota</taxon>
        <taxon>Stenosarchaea group</taxon>
        <taxon>Candidatus Methanofastidiosia</taxon>
        <taxon>Candidatus Methanofastidiosales</taxon>
        <taxon>Candidatus Methanofastidiosaceae</taxon>
        <taxon>Candidatus Methanofastidiosum</taxon>
    </lineage>
</organism>
<evidence type="ECO:0000259" key="2">
    <source>
        <dbReference type="Pfam" id="PF02463"/>
    </source>
</evidence>
<evidence type="ECO:0000313" key="3">
    <source>
        <dbReference type="EMBL" id="KYC50324.1"/>
    </source>
</evidence>